<dbReference type="InterPro" id="IPR001544">
    <property type="entry name" value="Aminotrans_IV"/>
</dbReference>
<keyword evidence="1" id="KW-0808">Transferase</keyword>
<keyword evidence="2" id="KW-1185">Reference proteome</keyword>
<dbReference type="Gene3D" id="3.20.10.10">
    <property type="entry name" value="D-amino Acid Aminotransferase, subunit A, domain 2"/>
    <property type="match status" value="1"/>
</dbReference>
<comment type="caution">
    <text evidence="1">The sequence shown here is derived from an EMBL/GenBank/DDBJ whole genome shotgun (WGS) entry which is preliminary data.</text>
</comment>
<dbReference type="Proteomes" id="UP001589890">
    <property type="component" value="Unassembled WGS sequence"/>
</dbReference>
<proteinExistence type="predicted"/>
<keyword evidence="1" id="KW-0032">Aminotransferase</keyword>
<dbReference type="Pfam" id="PF01063">
    <property type="entry name" value="Aminotran_4"/>
    <property type="match status" value="1"/>
</dbReference>
<dbReference type="GO" id="GO:0008483">
    <property type="term" value="F:transaminase activity"/>
    <property type="evidence" value="ECO:0007669"/>
    <property type="project" value="UniProtKB-KW"/>
</dbReference>
<evidence type="ECO:0000313" key="1">
    <source>
        <dbReference type="EMBL" id="MFC0625944.1"/>
    </source>
</evidence>
<reference evidence="1 2" key="1">
    <citation type="submission" date="2024-09" db="EMBL/GenBank/DDBJ databases">
        <authorList>
            <person name="Sun Q."/>
            <person name="Mori K."/>
        </authorList>
    </citation>
    <scope>NUCLEOTIDE SEQUENCE [LARGE SCALE GENOMIC DNA]</scope>
    <source>
        <strain evidence="1 2">CGMCC 1.15906</strain>
    </source>
</reference>
<dbReference type="EMBL" id="JBHLTC010000019">
    <property type="protein sequence ID" value="MFC0625944.1"/>
    <property type="molecule type" value="Genomic_DNA"/>
</dbReference>
<dbReference type="InterPro" id="IPR043132">
    <property type="entry name" value="BCAT-like_C"/>
</dbReference>
<dbReference type="InterPro" id="IPR036038">
    <property type="entry name" value="Aminotransferase-like"/>
</dbReference>
<sequence>MAGFTEATIWNLAFWDGSGVVWPDADTLVGTTMGIVRRQLERLGVPQREEVVTRADLPSLTGAVVMNSWSPGVAVGRMEALELPEALEFVELLHRAYGAEPLELPCG</sequence>
<dbReference type="SUPFAM" id="SSF56752">
    <property type="entry name" value="D-aminoacid aminotransferase-like PLP-dependent enzymes"/>
    <property type="match status" value="1"/>
</dbReference>
<organism evidence="1 2">
    <name type="scientific">Kribbella deserti</name>
    <dbReference type="NCBI Taxonomy" id="1926257"/>
    <lineage>
        <taxon>Bacteria</taxon>
        <taxon>Bacillati</taxon>
        <taxon>Actinomycetota</taxon>
        <taxon>Actinomycetes</taxon>
        <taxon>Propionibacteriales</taxon>
        <taxon>Kribbellaceae</taxon>
        <taxon>Kribbella</taxon>
    </lineage>
</organism>
<name>A0ABV6QMT1_9ACTN</name>
<gene>
    <name evidence="1" type="ORF">ACFFGN_17835</name>
</gene>
<dbReference type="RefSeq" id="WP_380048903.1">
    <property type="nucleotide sequence ID" value="NZ_JBHLTC010000019.1"/>
</dbReference>
<accession>A0ABV6QMT1</accession>
<protein>
    <submittedName>
        <fullName evidence="1">Aminotransferase class IV</fullName>
    </submittedName>
</protein>
<evidence type="ECO:0000313" key="2">
    <source>
        <dbReference type="Proteomes" id="UP001589890"/>
    </source>
</evidence>